<dbReference type="InterPro" id="IPR024479">
    <property type="entry name" value="DUF3866"/>
</dbReference>
<accession>D7BNU0</accession>
<keyword evidence="2" id="KW-1185">Reference proteome</keyword>
<dbReference type="EMBL" id="CP002045">
    <property type="protein sequence ID" value="ADH92589.1"/>
    <property type="molecule type" value="Genomic_DNA"/>
</dbReference>
<sequence length="367" mass="38976">MMMYRQGHIVQLRRSWGHAYEYAVELTDQRTVRALAYEPIVGVLEIGDRVILSGSAFERGLGTGGYMMIVVAPDRLPADPPPAPGHIMKARYTPQQFMVQGVDEQESPHHEALEDADSINGMPVIVADLHSALPAIVAGVRATRPDASIAYIMTDGGALPAWFSMAAQKLADLGYIQGTITCGQAFGGDLEAVNVHSALLAARHVWGADIAIVAQGPGNLGTGTRWGFSGVACGEAINAVDTLGGSAVACVRMSNADARGRHFGISHHTIRVLADVVKVPCTVPLPLYSSMPEELIGGDWVEVAEQQRTDLATISRLDLVEVDATGLYDALRDFPVGLKTMGRGLDEDVTSFIAAAAAGAYTAQMLD</sequence>
<dbReference type="Proteomes" id="UP000000376">
    <property type="component" value="Chromosome"/>
</dbReference>
<dbReference type="AlphaFoldDB" id="D7BNU0"/>
<dbReference type="RefSeq" id="WP_013170085.1">
    <property type="nucleotide sequence ID" value="NC_014218.1"/>
</dbReference>
<dbReference type="OrthoDB" id="3401376at2"/>
<name>D7BNU0_ARCHD</name>
<dbReference type="eggNOG" id="COG3502">
    <property type="taxonomic scope" value="Bacteria"/>
</dbReference>
<proteinExistence type="predicted"/>
<reference evidence="1 2" key="1">
    <citation type="journal article" date="2010" name="Stand. Genomic Sci.">
        <title>Complete genome sequence of Arcanobacterium haemolyticum type strain (11018).</title>
        <authorList>
            <person name="Yasawong M."/>
            <person name="Teshima H."/>
            <person name="Lapidus A."/>
            <person name="Nolan M."/>
            <person name="Lucas S."/>
            <person name="Glavina Del Rio T."/>
            <person name="Tice H."/>
            <person name="Cheng J."/>
            <person name="Bruce D."/>
            <person name="Detter C."/>
            <person name="Tapia R."/>
            <person name="Han C."/>
            <person name="Goodwin L."/>
            <person name="Pitluck S."/>
            <person name="Liolios K."/>
            <person name="Ivanova N."/>
            <person name="Mavromatis K."/>
            <person name="Mikhailova N."/>
            <person name="Pati A."/>
            <person name="Chen A."/>
            <person name="Palaniappan K."/>
            <person name="Land M."/>
            <person name="Hauser L."/>
            <person name="Chang Y."/>
            <person name="Jeffries C."/>
            <person name="Rohde M."/>
            <person name="Sikorski J."/>
            <person name="Pukall R."/>
            <person name="Goker M."/>
            <person name="Woyke T."/>
            <person name="Bristow J."/>
            <person name="Eisen J."/>
            <person name="Markowitz V."/>
            <person name="Hugenholtz P."/>
            <person name="Kyrpides N."/>
            <person name="Klenk H."/>
        </authorList>
    </citation>
    <scope>NUCLEOTIDE SEQUENCE [LARGE SCALE GENOMIC DNA]</scope>
    <source>
        <strain evidence="2">ATCC 9345 / DSM 20595 / CCUG 17215 / LMG 16163 / NBRC 15585 / NCTC 8452 / 11018</strain>
    </source>
</reference>
<organism evidence="1 2">
    <name type="scientific">Arcanobacterium haemolyticum (strain ATCC 9345 / DSM 20595 / CCM 5947 / CCUG 17215 / LMG 16163 / NBRC 15585 / NCTC 8452 / 11018)</name>
    <dbReference type="NCBI Taxonomy" id="644284"/>
    <lineage>
        <taxon>Bacteria</taxon>
        <taxon>Bacillati</taxon>
        <taxon>Actinomycetota</taxon>
        <taxon>Actinomycetes</taxon>
        <taxon>Actinomycetales</taxon>
        <taxon>Actinomycetaceae</taxon>
        <taxon>Arcanobacterium</taxon>
    </lineage>
</organism>
<gene>
    <name evidence="1" type="ordered locus">Arch_0863</name>
</gene>
<dbReference type="HOGENOM" id="CLU_042007_0_0_11"/>
<evidence type="ECO:0008006" key="3">
    <source>
        <dbReference type="Google" id="ProtNLM"/>
    </source>
</evidence>
<evidence type="ECO:0000313" key="1">
    <source>
        <dbReference type="EMBL" id="ADH92589.1"/>
    </source>
</evidence>
<dbReference type="STRING" id="644284.Arch_0863"/>
<dbReference type="Pfam" id="PF12982">
    <property type="entry name" value="DUF3866"/>
    <property type="match status" value="1"/>
</dbReference>
<protein>
    <recommendedName>
        <fullName evidence="3">DUF3866 domain-containing protein</fullName>
    </recommendedName>
</protein>
<dbReference type="KEGG" id="ahe:Arch_0863"/>
<evidence type="ECO:0000313" key="2">
    <source>
        <dbReference type="Proteomes" id="UP000000376"/>
    </source>
</evidence>